<name>A0A0C5VMX9_9GAMM</name>
<dbReference type="Proteomes" id="UP000032266">
    <property type="component" value="Chromosome"/>
</dbReference>
<dbReference type="AlphaFoldDB" id="A0A0C5VMX9"/>
<sequence>MLYIGAFLGDLGGVGGYDGIAPKWLYEKINIQSGYEALFHLAEKGSIISLVSAVVLWIVFFVCLAIFIIQKVNPSDKNS</sequence>
<evidence type="ECO:0000256" key="1">
    <source>
        <dbReference type="SAM" id="Phobius"/>
    </source>
</evidence>
<feature type="transmembrane region" description="Helical" evidence="1">
    <location>
        <begin position="47"/>
        <end position="69"/>
    </location>
</feature>
<gene>
    <name evidence="2" type="ORF">YC6258_03625</name>
</gene>
<proteinExistence type="predicted"/>
<organism evidence="2 3">
    <name type="scientific">Gynuella sunshinyii YC6258</name>
    <dbReference type="NCBI Taxonomy" id="1445510"/>
    <lineage>
        <taxon>Bacteria</taxon>
        <taxon>Pseudomonadati</taxon>
        <taxon>Pseudomonadota</taxon>
        <taxon>Gammaproteobacteria</taxon>
        <taxon>Oceanospirillales</taxon>
        <taxon>Saccharospirillaceae</taxon>
        <taxon>Gynuella</taxon>
    </lineage>
</organism>
<dbReference type="EMBL" id="CP007142">
    <property type="protein sequence ID" value="AJQ95661.1"/>
    <property type="molecule type" value="Genomic_DNA"/>
</dbReference>
<dbReference type="HOGENOM" id="CLU_2601161_0_0_6"/>
<accession>A0A0C5VMX9</accession>
<keyword evidence="1" id="KW-0472">Membrane</keyword>
<evidence type="ECO:0000313" key="3">
    <source>
        <dbReference type="Proteomes" id="UP000032266"/>
    </source>
</evidence>
<evidence type="ECO:0000313" key="2">
    <source>
        <dbReference type="EMBL" id="AJQ95661.1"/>
    </source>
</evidence>
<keyword evidence="1" id="KW-0812">Transmembrane</keyword>
<keyword evidence="1" id="KW-1133">Transmembrane helix</keyword>
<keyword evidence="3" id="KW-1185">Reference proteome</keyword>
<protein>
    <submittedName>
        <fullName evidence="2">Uncharacterized protein</fullName>
    </submittedName>
</protein>
<reference evidence="2 3" key="1">
    <citation type="submission" date="2014-01" db="EMBL/GenBank/DDBJ databases">
        <title>Full genme sequencing of cellulolytic bacterium Gynuella sunshinyii YC6258T gen. nov., sp. nov.</title>
        <authorList>
            <person name="Khan H."/>
            <person name="Chung E.J."/>
            <person name="Chung Y.R."/>
        </authorList>
    </citation>
    <scope>NUCLEOTIDE SEQUENCE [LARGE SCALE GENOMIC DNA]</scope>
    <source>
        <strain evidence="2 3">YC6258</strain>
    </source>
</reference>
<dbReference type="KEGG" id="gsn:YC6258_03625"/>